<organism evidence="1">
    <name type="scientific">Arundo donax</name>
    <name type="common">Giant reed</name>
    <name type="synonym">Donax arundinaceus</name>
    <dbReference type="NCBI Taxonomy" id="35708"/>
    <lineage>
        <taxon>Eukaryota</taxon>
        <taxon>Viridiplantae</taxon>
        <taxon>Streptophyta</taxon>
        <taxon>Embryophyta</taxon>
        <taxon>Tracheophyta</taxon>
        <taxon>Spermatophyta</taxon>
        <taxon>Magnoliopsida</taxon>
        <taxon>Liliopsida</taxon>
        <taxon>Poales</taxon>
        <taxon>Poaceae</taxon>
        <taxon>PACMAD clade</taxon>
        <taxon>Arundinoideae</taxon>
        <taxon>Arundineae</taxon>
        <taxon>Arundo</taxon>
    </lineage>
</organism>
<accession>A0A0A9EI21</accession>
<dbReference type="EMBL" id="GBRH01202213">
    <property type="protein sequence ID" value="JAD95682.1"/>
    <property type="molecule type" value="Transcribed_RNA"/>
</dbReference>
<reference evidence="1" key="2">
    <citation type="journal article" date="2015" name="Data Brief">
        <title>Shoot transcriptome of the giant reed, Arundo donax.</title>
        <authorList>
            <person name="Barrero R.A."/>
            <person name="Guerrero F.D."/>
            <person name="Moolhuijzen P."/>
            <person name="Goolsby J.A."/>
            <person name="Tidwell J."/>
            <person name="Bellgard S.E."/>
            <person name="Bellgard M.I."/>
        </authorList>
    </citation>
    <scope>NUCLEOTIDE SEQUENCE</scope>
    <source>
        <tissue evidence="1">Shoot tissue taken approximately 20 cm above the soil surface</tissue>
    </source>
</reference>
<proteinExistence type="predicted"/>
<evidence type="ECO:0000313" key="1">
    <source>
        <dbReference type="EMBL" id="JAD95682.1"/>
    </source>
</evidence>
<sequence>MPNAKLFVLGYHRTAFVGFSHQICINMHLSPLRFLGPSEAFLLHRFLYASDCSVSTLVSRILVYFCSCKYLQFFPRSRLVVLLSCLQEFRRMSNRVAKTGCWLLGF</sequence>
<protein>
    <submittedName>
        <fullName evidence="1">Uncharacterized protein</fullName>
    </submittedName>
</protein>
<reference evidence="1" key="1">
    <citation type="submission" date="2014-09" db="EMBL/GenBank/DDBJ databases">
        <authorList>
            <person name="Magalhaes I.L.F."/>
            <person name="Oliveira U."/>
            <person name="Santos F.R."/>
            <person name="Vidigal T.H.D.A."/>
            <person name="Brescovit A.D."/>
            <person name="Santos A.J."/>
        </authorList>
    </citation>
    <scope>NUCLEOTIDE SEQUENCE</scope>
    <source>
        <tissue evidence="1">Shoot tissue taken approximately 20 cm above the soil surface</tissue>
    </source>
</reference>
<name>A0A0A9EI21_ARUDO</name>
<dbReference type="AlphaFoldDB" id="A0A0A9EI21"/>